<keyword evidence="1" id="KW-0812">Transmembrane</keyword>
<dbReference type="EMBL" id="JBHRVQ010000001">
    <property type="protein sequence ID" value="MFC3388546.1"/>
    <property type="molecule type" value="Genomic_DNA"/>
</dbReference>
<keyword evidence="1" id="KW-0472">Membrane</keyword>
<sequence length="81" mass="8876">MKQYLAVMSSFIAIFLVSLFIVNMISTLFMPTMVSDPWAAAGQNEATLVIYSGFTTIPVLISGMIALSVSYILFRRFAVSA</sequence>
<gene>
    <name evidence="2" type="ORF">ACFOEO_08190</name>
</gene>
<feature type="transmembrane region" description="Helical" evidence="1">
    <location>
        <begin position="49"/>
        <end position="74"/>
    </location>
</feature>
<evidence type="ECO:0000256" key="1">
    <source>
        <dbReference type="SAM" id="Phobius"/>
    </source>
</evidence>
<keyword evidence="3" id="KW-1185">Reference proteome</keyword>
<proteinExistence type="predicted"/>
<comment type="caution">
    <text evidence="2">The sequence shown here is derived from an EMBL/GenBank/DDBJ whole genome shotgun (WGS) entry which is preliminary data.</text>
</comment>
<protein>
    <submittedName>
        <fullName evidence="2">Uncharacterized protein</fullName>
    </submittedName>
</protein>
<feature type="transmembrane region" description="Helical" evidence="1">
    <location>
        <begin position="7"/>
        <end position="29"/>
    </location>
</feature>
<evidence type="ECO:0000313" key="2">
    <source>
        <dbReference type="EMBL" id="MFC3388546.1"/>
    </source>
</evidence>
<name>A0ABV7N7J0_9STAP</name>
<dbReference type="RefSeq" id="WP_380654184.1">
    <property type="nucleotide sequence ID" value="NZ_JBHRVQ010000001.1"/>
</dbReference>
<organism evidence="2 3">
    <name type="scientific">Salinicoccus sesuvii</name>
    <dbReference type="NCBI Taxonomy" id="868281"/>
    <lineage>
        <taxon>Bacteria</taxon>
        <taxon>Bacillati</taxon>
        <taxon>Bacillota</taxon>
        <taxon>Bacilli</taxon>
        <taxon>Bacillales</taxon>
        <taxon>Staphylococcaceae</taxon>
        <taxon>Salinicoccus</taxon>
    </lineage>
</organism>
<dbReference type="Proteomes" id="UP001595637">
    <property type="component" value="Unassembled WGS sequence"/>
</dbReference>
<accession>A0ABV7N7J0</accession>
<evidence type="ECO:0000313" key="3">
    <source>
        <dbReference type="Proteomes" id="UP001595637"/>
    </source>
</evidence>
<reference evidence="3" key="1">
    <citation type="journal article" date="2019" name="Int. J. Syst. Evol. Microbiol.">
        <title>The Global Catalogue of Microorganisms (GCM) 10K type strain sequencing project: providing services to taxonomists for standard genome sequencing and annotation.</title>
        <authorList>
            <consortium name="The Broad Institute Genomics Platform"/>
            <consortium name="The Broad Institute Genome Sequencing Center for Infectious Disease"/>
            <person name="Wu L."/>
            <person name="Ma J."/>
        </authorList>
    </citation>
    <scope>NUCLEOTIDE SEQUENCE [LARGE SCALE GENOMIC DNA]</scope>
    <source>
        <strain evidence="3">CCM 7756</strain>
    </source>
</reference>
<keyword evidence="1" id="KW-1133">Transmembrane helix</keyword>